<evidence type="ECO:0000313" key="17">
    <source>
        <dbReference type="EMBL" id="SDG50447.1"/>
    </source>
</evidence>
<comment type="cofactor">
    <cofactor evidence="1 13">
        <name>adenosylcob(III)alamin</name>
        <dbReference type="ChEBI" id="CHEBI:18408"/>
    </cofactor>
</comment>
<evidence type="ECO:0000256" key="7">
    <source>
        <dbReference type="ARBA" id="ARBA00022741"/>
    </source>
</evidence>
<evidence type="ECO:0000256" key="4">
    <source>
        <dbReference type="ARBA" id="ARBA00014409"/>
    </source>
</evidence>
<dbReference type="GO" id="GO:0004748">
    <property type="term" value="F:ribonucleoside-diphosphate reductase activity, thioredoxin disulfide as acceptor"/>
    <property type="evidence" value="ECO:0007669"/>
    <property type="project" value="UniProtKB-EC"/>
</dbReference>
<dbReference type="PRINTS" id="PR01183">
    <property type="entry name" value="RIBORDTASEM1"/>
</dbReference>
<dbReference type="SUPFAM" id="SSF51998">
    <property type="entry name" value="PFL-like glycyl radical enzymes"/>
    <property type="match status" value="1"/>
</dbReference>
<keyword evidence="7 13" id="KW-0547">Nucleotide-binding</keyword>
<evidence type="ECO:0000256" key="9">
    <source>
        <dbReference type="ARBA" id="ARBA00023157"/>
    </source>
</evidence>
<dbReference type="SUPFAM" id="SSF75625">
    <property type="entry name" value="YebC-like"/>
    <property type="match status" value="1"/>
</dbReference>
<dbReference type="Pfam" id="PF12637">
    <property type="entry name" value="TSCPD"/>
    <property type="match status" value="1"/>
</dbReference>
<name>A0A8G2BMQ0_9PROT</name>
<feature type="domain" description="Ribonucleotide reductase large subunit C-terminal" evidence="14">
    <location>
        <begin position="198"/>
        <end position="735"/>
    </location>
</feature>
<comment type="catalytic activity">
    <reaction evidence="12 13">
        <text>a 2'-deoxyribonucleoside 5'-diphosphate + [thioredoxin]-disulfide + H2O = a ribonucleoside 5'-diphosphate + [thioredoxin]-dithiol</text>
        <dbReference type="Rhea" id="RHEA:23252"/>
        <dbReference type="Rhea" id="RHEA-COMP:10698"/>
        <dbReference type="Rhea" id="RHEA-COMP:10700"/>
        <dbReference type="ChEBI" id="CHEBI:15377"/>
        <dbReference type="ChEBI" id="CHEBI:29950"/>
        <dbReference type="ChEBI" id="CHEBI:50058"/>
        <dbReference type="ChEBI" id="CHEBI:57930"/>
        <dbReference type="ChEBI" id="CHEBI:73316"/>
        <dbReference type="EC" id="1.17.4.1"/>
    </reaction>
</comment>
<comment type="function">
    <text evidence="11 13">Catalyzes the reduction of ribonucleotides to deoxyribonucleotides. May function to provide a pool of deoxyribonucleotide precursors for DNA repair during oxygen limitation and/or for immediate growth after restoration of oxygen.</text>
</comment>
<evidence type="ECO:0000256" key="11">
    <source>
        <dbReference type="ARBA" id="ARBA00025437"/>
    </source>
</evidence>
<dbReference type="OrthoDB" id="9762933at2"/>
<dbReference type="Pfam" id="PF02867">
    <property type="entry name" value="Ribonuc_red_lgC"/>
    <property type="match status" value="2"/>
</dbReference>
<evidence type="ECO:0000256" key="12">
    <source>
        <dbReference type="ARBA" id="ARBA00047754"/>
    </source>
</evidence>
<dbReference type="EC" id="1.17.4.1" evidence="3 13"/>
<dbReference type="AlphaFoldDB" id="A0A8G2BMQ0"/>
<dbReference type="RefSeq" id="WP_093154204.1">
    <property type="nucleotide sequence ID" value="NZ_FNBW01000019.1"/>
</dbReference>
<dbReference type="InterPro" id="IPR029072">
    <property type="entry name" value="YebC-like"/>
</dbReference>
<evidence type="ECO:0000313" key="18">
    <source>
        <dbReference type="Proteomes" id="UP000198615"/>
    </source>
</evidence>
<proteinExistence type="inferred from homology"/>
<dbReference type="NCBIfam" id="NF005736">
    <property type="entry name" value="PRK07562.1"/>
    <property type="match status" value="1"/>
</dbReference>
<dbReference type="GO" id="GO:0071897">
    <property type="term" value="P:DNA biosynthetic process"/>
    <property type="evidence" value="ECO:0007669"/>
    <property type="project" value="UniProtKB-KW"/>
</dbReference>
<keyword evidence="6 13" id="KW-0237">DNA synthesis</keyword>
<dbReference type="InterPro" id="IPR013678">
    <property type="entry name" value="RNR_2_N"/>
</dbReference>
<evidence type="ECO:0000256" key="5">
    <source>
        <dbReference type="ARBA" id="ARBA00022628"/>
    </source>
</evidence>
<dbReference type="PANTHER" id="PTHR43371">
    <property type="entry name" value="VITAMIN B12-DEPENDENT RIBONUCLEOTIDE REDUCTASE"/>
    <property type="match status" value="1"/>
</dbReference>
<accession>A0A8G2BMQ0</accession>
<evidence type="ECO:0000259" key="15">
    <source>
        <dbReference type="Pfam" id="PF08471"/>
    </source>
</evidence>
<gene>
    <name evidence="17" type="ORF">SAMN05660686_04642</name>
</gene>
<dbReference type="GO" id="GO:0050897">
    <property type="term" value="F:cobalt ion binding"/>
    <property type="evidence" value="ECO:0007669"/>
    <property type="project" value="InterPro"/>
</dbReference>
<dbReference type="Pfam" id="PF08471">
    <property type="entry name" value="Ribonuc_red_2_N"/>
    <property type="match status" value="1"/>
</dbReference>
<dbReference type="InterPro" id="IPR024434">
    <property type="entry name" value="TSCPD_dom"/>
</dbReference>
<evidence type="ECO:0000256" key="2">
    <source>
        <dbReference type="ARBA" id="ARBA00007405"/>
    </source>
</evidence>
<keyword evidence="8 13" id="KW-0560">Oxidoreductase</keyword>
<dbReference type="InterPro" id="IPR000788">
    <property type="entry name" value="RNR_lg_C"/>
</dbReference>
<dbReference type="GO" id="GO:0000166">
    <property type="term" value="F:nucleotide binding"/>
    <property type="evidence" value="ECO:0007669"/>
    <property type="project" value="UniProtKB-KW"/>
</dbReference>
<dbReference type="NCBIfam" id="TIGR02504">
    <property type="entry name" value="NrdJ_Z"/>
    <property type="match status" value="1"/>
</dbReference>
<evidence type="ECO:0000256" key="6">
    <source>
        <dbReference type="ARBA" id="ARBA00022634"/>
    </source>
</evidence>
<evidence type="ECO:0000256" key="8">
    <source>
        <dbReference type="ARBA" id="ARBA00023002"/>
    </source>
</evidence>
<dbReference type="FunFam" id="3.20.70.20:FF:000016">
    <property type="entry name" value="Vitamin B12-dependent ribonucleotide reductase"/>
    <property type="match status" value="1"/>
</dbReference>
<protein>
    <recommendedName>
        <fullName evidence="4 13">Vitamin B12-dependent ribonucleotide reductase</fullName>
        <ecNumber evidence="3 13">1.17.4.1</ecNumber>
    </recommendedName>
</protein>
<sequence length="1256" mass="136360">MRIERRFTTAGKDAFDGIDFRMTTSEIRNPDGSVVFRRDDMEVPSDWSQVASDILAQKYFRKAGIPAVRKKVKEKDVPAWLWRETPDEEKLAALPAEERTTGENSAKQVFNRLAGTWTYWGWKGGYFDTEEDARAYYDEMCAMLARQMAAPNSPQWFNTGLHWAYGIDGPAQGHHYVDFKTGKLTRSKSAYEHPQPHACFIQGVQDDLVNDGGIMDLWVREARLFKYGSGTGSNFSRLRGESEPLAGGGKSSGLMSFLKIGDRAAGAIKSGGTTRRAAKMVTVDIDHPDIVQYIEWKAIEEQKVAALVAGSKLAARTMKGIMAACVDARETLGDDAFEPTANPELKAAIKAAKNAMIPLSYVQRVIQFARQGFTEIDFRTYDTDWDSEAYLTVSGQNSNNSVRVSDDFLRAVEADDDWNLIRRTDGKISATLRAKDLWEKIAEAAWQSADPGLQYDTTINDWHTCPAGGRINASNPCSEYMFLDDTACNLASMNLMQFQNADGTFNVADFSHASRLWTVTLEISVLMAQFPSKEIAQLSYDYRTLGLGYANIGGLLMGMGLPYDSDTGRALCGAITALMTGVAYATSAEMAGELGAFPEYTANADNMLRVIRNHRRAAHGESAGYEELSIAPVPLDVANCPQADLVTAAQAAWTDALALGEKNGFRNAQSTVIAPTGTIGLVMDCDTTGIEPDFAIVKFKKLAGGGYFKIINRVVPDALRTLGYGDGQIEDIVRYAVGHGTLKGAPALGHAALTEKGFGAEQIGALEQAVVSAFDIKFAFNKWTLGEAFCKDVLGFTDAQLNDISFDMLAELGFARSEIEAANTYVCGAMTLEGAPHLKDEHLPVFDCANPCGRIGKRYLSAESHIRMMAAAQPFISGAISKTINMPNGASVEDCKDAYMLSWRLGLKANALYRDGSKLSQPLSASVFDFEDEDEADEFAAQPTAQKVEVVAERIVEKVVEKIVEKRAERERLPQRRKGYTQKAVVGGHKVYLRTGEYEDGKLGEIFIDMHKEGAAFRSLMNNFAIAVSIGLQYGVPLEEYVDAFTFTRFEPQGLVQGNDAIKMATSILDYMFRELAISYLDRHDLAHVEQEDLTPDTVGDGQGEEYDAAKASAILQKVTGFASRGFARTDVRANLEVITGGLNELRATGTDAAAPAPTAQAPATQAPVAQTTATQTVASAPLSGGGVAVAERTTTRSTAVGGAVKSAVDAKLSAIREARIKGYEGESCGECGNFTLVRNGTCLKCDTCGGTSGCS</sequence>
<evidence type="ECO:0000259" key="14">
    <source>
        <dbReference type="Pfam" id="PF02867"/>
    </source>
</evidence>
<dbReference type="Gene3D" id="3.20.70.20">
    <property type="match status" value="3"/>
</dbReference>
<comment type="similarity">
    <text evidence="2 13">Belongs to the ribonucleoside diphosphate reductase class-2 family.</text>
</comment>
<feature type="domain" description="Ribonucleotide reductase class II vitamin B12-dependent N-terminal" evidence="15">
    <location>
        <begin position="22"/>
        <end position="147"/>
    </location>
</feature>
<dbReference type="PANTHER" id="PTHR43371:SF1">
    <property type="entry name" value="RIBONUCLEOSIDE-DIPHOSPHATE REDUCTASE"/>
    <property type="match status" value="1"/>
</dbReference>
<feature type="domain" description="TSCPD" evidence="16">
    <location>
        <begin position="973"/>
        <end position="1078"/>
    </location>
</feature>
<keyword evidence="5 13" id="KW-0846">Cobalamin</keyword>
<evidence type="ECO:0000256" key="10">
    <source>
        <dbReference type="ARBA" id="ARBA00023285"/>
    </source>
</evidence>
<comment type="caution">
    <text evidence="17">The sequence shown here is derived from an EMBL/GenBank/DDBJ whole genome shotgun (WGS) entry which is preliminary data.</text>
</comment>
<dbReference type="InterPro" id="IPR050862">
    <property type="entry name" value="RdRp_reductase_class-2"/>
</dbReference>
<keyword evidence="10 13" id="KW-0170">Cobalt</keyword>
<evidence type="ECO:0000256" key="3">
    <source>
        <dbReference type="ARBA" id="ARBA00012274"/>
    </source>
</evidence>
<evidence type="ECO:0000256" key="1">
    <source>
        <dbReference type="ARBA" id="ARBA00001922"/>
    </source>
</evidence>
<dbReference type="EMBL" id="FNBW01000019">
    <property type="protein sequence ID" value="SDG50447.1"/>
    <property type="molecule type" value="Genomic_DNA"/>
</dbReference>
<evidence type="ECO:0000259" key="16">
    <source>
        <dbReference type="Pfam" id="PF12637"/>
    </source>
</evidence>
<reference evidence="17 18" key="1">
    <citation type="submission" date="2016-10" db="EMBL/GenBank/DDBJ databases">
        <authorList>
            <person name="Varghese N."/>
            <person name="Submissions S."/>
        </authorList>
    </citation>
    <scope>NUCLEOTIDE SEQUENCE [LARGE SCALE GENOMIC DNA]</scope>
    <source>
        <strain evidence="17 18">DSM 18839</strain>
    </source>
</reference>
<keyword evidence="9" id="KW-1015">Disulfide bond</keyword>
<dbReference type="GO" id="GO:0031419">
    <property type="term" value="F:cobalamin binding"/>
    <property type="evidence" value="ECO:0007669"/>
    <property type="project" value="UniProtKB-KW"/>
</dbReference>
<dbReference type="CDD" id="cd02888">
    <property type="entry name" value="RNR_II_dimer"/>
    <property type="match status" value="1"/>
</dbReference>
<evidence type="ECO:0000256" key="13">
    <source>
        <dbReference type="RuleBase" id="RU364064"/>
    </source>
</evidence>
<organism evidence="17 18">
    <name type="scientific">Thalassobaculum litoreum DSM 18839</name>
    <dbReference type="NCBI Taxonomy" id="1123362"/>
    <lineage>
        <taxon>Bacteria</taxon>
        <taxon>Pseudomonadati</taxon>
        <taxon>Pseudomonadota</taxon>
        <taxon>Alphaproteobacteria</taxon>
        <taxon>Rhodospirillales</taxon>
        <taxon>Thalassobaculaceae</taxon>
        <taxon>Thalassobaculum</taxon>
    </lineage>
</organism>
<feature type="domain" description="Ribonucleotide reductase large subunit C-terminal" evidence="14">
    <location>
        <begin position="801"/>
        <end position="913"/>
    </location>
</feature>
<dbReference type="Proteomes" id="UP000198615">
    <property type="component" value="Unassembled WGS sequence"/>
</dbReference>
<dbReference type="InterPro" id="IPR013344">
    <property type="entry name" value="RNR_NrdJ/NrdZ"/>
</dbReference>
<keyword evidence="18" id="KW-1185">Reference proteome</keyword>